<sequence length="91" mass="10911">MSNTEAKQAMEELTMILLYLSRFQDRDLPDFKGKPIYHAWKGYDFEVLNQLDDKDYIDQGRRPSRRKSVYITEEGIEEANKLMEKYGIKDW</sequence>
<gene>
    <name evidence="2" type="ORF">ANBU17_21350</name>
</gene>
<evidence type="ECO:0000313" key="2">
    <source>
        <dbReference type="EMBL" id="GFO85788.1"/>
    </source>
</evidence>
<dbReference type="Proteomes" id="UP000613208">
    <property type="component" value="Unassembled WGS sequence"/>
</dbReference>
<dbReference type="RefSeq" id="WP_201311484.1">
    <property type="nucleotide sequence ID" value="NZ_BLYI01000046.1"/>
</dbReference>
<dbReference type="AlphaFoldDB" id="A0A916QBX0"/>
<evidence type="ECO:0000259" key="1">
    <source>
        <dbReference type="Pfam" id="PF20008"/>
    </source>
</evidence>
<keyword evidence="3" id="KW-1185">Reference proteome</keyword>
<reference evidence="2" key="1">
    <citation type="submission" date="2020-06" db="EMBL/GenBank/DDBJ databases">
        <title>Characterization of fructooligosaccharide metabolism and fructooligosaccharide-degrading enzymes in human commensal butyrate producers.</title>
        <authorList>
            <person name="Tanno H."/>
            <person name="Fujii T."/>
            <person name="Hirano K."/>
            <person name="Maeno S."/>
            <person name="Tonozuka T."/>
            <person name="Sakamoto M."/>
            <person name="Ohkuma M."/>
            <person name="Tochio T."/>
            <person name="Endo A."/>
        </authorList>
    </citation>
    <scope>NUCLEOTIDE SEQUENCE</scope>
    <source>
        <strain evidence="2">JCM 17466</strain>
    </source>
</reference>
<comment type="caution">
    <text evidence="2">The sequence shown here is derived from an EMBL/GenBank/DDBJ whole genome shotgun (WGS) entry which is preliminary data.</text>
</comment>
<organism evidence="2 3">
    <name type="scientific">Anaerostipes butyraticus</name>
    <dbReference type="NCBI Taxonomy" id="645466"/>
    <lineage>
        <taxon>Bacteria</taxon>
        <taxon>Bacillati</taxon>
        <taxon>Bacillota</taxon>
        <taxon>Clostridia</taxon>
        <taxon>Lachnospirales</taxon>
        <taxon>Lachnospiraceae</taxon>
        <taxon>Anaerostipes</taxon>
    </lineage>
</organism>
<proteinExistence type="predicted"/>
<dbReference type="InterPro" id="IPR045489">
    <property type="entry name" value="DUF6429"/>
</dbReference>
<accession>A0A916QBX0</accession>
<dbReference type="Pfam" id="PF20008">
    <property type="entry name" value="DUF6429"/>
    <property type="match status" value="1"/>
</dbReference>
<name>A0A916QBX0_9FIRM</name>
<dbReference type="EMBL" id="BLYI01000046">
    <property type="protein sequence ID" value="GFO85788.1"/>
    <property type="molecule type" value="Genomic_DNA"/>
</dbReference>
<protein>
    <recommendedName>
        <fullName evidence="1">DUF6429 domain-containing protein</fullName>
    </recommendedName>
</protein>
<feature type="domain" description="DUF6429" evidence="1">
    <location>
        <begin position="7"/>
        <end position="88"/>
    </location>
</feature>
<evidence type="ECO:0000313" key="3">
    <source>
        <dbReference type="Proteomes" id="UP000613208"/>
    </source>
</evidence>